<sequence length="245" mass="29013">MNPIDSCSLLHIITPLYRFEYLDAIYASIPAYVDITWHLSLSNRRNLPENQFISNDKRVKIHYLDCEDDDLVMKRNGVFKSIRSGYFYLLDDDTIFLEEVYHLYKKYSLIQFQGLILGRQYRPFYDASPLRPYGNPLFNNIDTGMAIAHCSVLKAVSWEWCESKYSRDCYFWSKCYEYFGEKLTINSKQYISIYNKLNPTRPLLVIKKEVGFIQIDIKISHQLLGKMVVILLLVRNFPRRVLNIK</sequence>
<comment type="caution">
    <text evidence="1">The sequence shown here is derived from an EMBL/GenBank/DDBJ whole genome shotgun (WGS) entry which is preliminary data.</text>
</comment>
<organism evidence="1 2">
    <name type="scientific">Aquirufa salirivi</name>
    <dbReference type="NCBI Taxonomy" id="3104729"/>
    <lineage>
        <taxon>Bacteria</taxon>
        <taxon>Pseudomonadati</taxon>
        <taxon>Bacteroidota</taxon>
        <taxon>Cytophagia</taxon>
        <taxon>Cytophagales</taxon>
        <taxon>Flectobacillaceae</taxon>
        <taxon>Aquirufa</taxon>
    </lineage>
</organism>
<protein>
    <recommendedName>
        <fullName evidence="3">Glycosyltransferase family 2 protein</fullName>
    </recommendedName>
</protein>
<dbReference type="RefSeq" id="WP_406751571.1">
    <property type="nucleotide sequence ID" value="NZ_JBEWZH010000006.1"/>
</dbReference>
<evidence type="ECO:0000313" key="1">
    <source>
        <dbReference type="EMBL" id="MFL0162744.1"/>
    </source>
</evidence>
<accession>A0ABW8RZ33</accession>
<proteinExistence type="predicted"/>
<dbReference type="SUPFAM" id="SSF53448">
    <property type="entry name" value="Nucleotide-diphospho-sugar transferases"/>
    <property type="match status" value="1"/>
</dbReference>
<evidence type="ECO:0008006" key="3">
    <source>
        <dbReference type="Google" id="ProtNLM"/>
    </source>
</evidence>
<keyword evidence="2" id="KW-1185">Reference proteome</keyword>
<gene>
    <name evidence="1" type="ORF">U0R11_10110</name>
</gene>
<evidence type="ECO:0000313" key="2">
    <source>
        <dbReference type="Proteomes" id="UP001623558"/>
    </source>
</evidence>
<reference evidence="1 2" key="1">
    <citation type="submission" date="2024-07" db="EMBL/GenBank/DDBJ databases">
        <authorList>
            <person name="Pitt A."/>
            <person name="Hahn M.W."/>
        </authorList>
    </citation>
    <scope>NUCLEOTIDE SEQUENCE [LARGE SCALE GENOMIC DNA]</scope>
    <source>
        <strain evidence="1 2">1-SAACH-A3</strain>
    </source>
</reference>
<dbReference type="Proteomes" id="UP001623558">
    <property type="component" value="Unassembled WGS sequence"/>
</dbReference>
<dbReference type="InterPro" id="IPR029044">
    <property type="entry name" value="Nucleotide-diphossugar_trans"/>
</dbReference>
<dbReference type="EMBL" id="JBEWZH010000006">
    <property type="protein sequence ID" value="MFL0162744.1"/>
    <property type="molecule type" value="Genomic_DNA"/>
</dbReference>
<name>A0ABW8RZ33_9BACT</name>